<keyword evidence="4" id="KW-0489">Methyltransferase</keyword>
<comment type="caution">
    <text evidence="4">The sequence shown here is derived from an EMBL/GenBank/DDBJ whole genome shotgun (WGS) entry which is preliminary data.</text>
</comment>
<reference evidence="4 5" key="1">
    <citation type="submission" date="2018-01" db="EMBL/GenBank/DDBJ databases">
        <title>Genomic Encyclopedia of Type Strains, Phase III (KMG-III): the genomes of soil and plant-associated and newly described type strains.</title>
        <authorList>
            <person name="Whitman W."/>
        </authorList>
    </citation>
    <scope>NUCLEOTIDE SEQUENCE [LARGE SCALE GENOMIC DNA]</scope>
    <source>
        <strain evidence="4 5">HKI456</strain>
    </source>
</reference>
<gene>
    <name evidence="4" type="ORF">B0O95_10233</name>
</gene>
<proteinExistence type="predicted"/>
<dbReference type="EMBL" id="PRDW01000002">
    <property type="protein sequence ID" value="PPB84636.1"/>
    <property type="molecule type" value="Genomic_DNA"/>
</dbReference>
<dbReference type="InterPro" id="IPR041698">
    <property type="entry name" value="Methyltransf_25"/>
</dbReference>
<sequence length="579" mass="62760">MLETQLQVDEAVQDTAATALAPFVSTYDRLPYTSYPFEQTHPGALAALAGLFGLTAPPVRTARILELGCAAGGNLIPLAAEFPESVCVGIDLSPVQIEDGQQRIAYSGLRNVRLECRDLLELPGTLGLFDYIICHGVYSWVPPAVRAAIMQICQQHLAPDGIAHVSYNVLPGWRQRQAIRDALLWHVSADAEPAQQLEQLRAMLSFLRTHASSDSKYGSAVCAIIDDLTQRSDPYLMHEYLAATNAPCLFSEFVQAAKGLAFLCEARLTTMLPELSAPERAAAIRAWTGDRLLANEQVNDLVSGRPFRESLLVHDHWAIDRTLRAMHMDKMHVVLCESYRFELENNAWVLHAPQGQYRTSDPIVQAALNMLISRYPASSTLDELSAAAVESGISEPVRAAIRDALFYLVVGGLAIARTEPVCAQPASTLECAVLEDKLDATFCCASALARSDAAAGARATANLLHRPVQLTAIDILLLPRLTGDMSIAALLTALSGAVTEELLKFAEHGDVSLRELLIARLRHYARAALLVAQAKDEPGGNRQDAEHDQVQAMTLSGKVSSTAGQSINEAIVSFSPPEN</sequence>
<dbReference type="RefSeq" id="WP_104076386.1">
    <property type="nucleotide sequence ID" value="NZ_CP062178.1"/>
</dbReference>
<dbReference type="InterPro" id="IPR048976">
    <property type="entry name" value="WHD_PKMT"/>
</dbReference>
<evidence type="ECO:0000259" key="3">
    <source>
        <dbReference type="Pfam" id="PF21782"/>
    </source>
</evidence>
<dbReference type="OrthoDB" id="323463at2"/>
<dbReference type="Gene3D" id="3.40.50.150">
    <property type="entry name" value="Vaccinia Virus protein VP39"/>
    <property type="match status" value="1"/>
</dbReference>
<keyword evidence="5" id="KW-1185">Reference proteome</keyword>
<dbReference type="SUPFAM" id="SSF53335">
    <property type="entry name" value="S-adenosyl-L-methionine-dependent methyltransferases"/>
    <property type="match status" value="1"/>
</dbReference>
<dbReference type="Pfam" id="PF13649">
    <property type="entry name" value="Methyltransf_25"/>
    <property type="match status" value="1"/>
</dbReference>
<keyword evidence="4" id="KW-0808">Transferase</keyword>
<evidence type="ECO:0000313" key="5">
    <source>
        <dbReference type="Proteomes" id="UP000243096"/>
    </source>
</evidence>
<dbReference type="AlphaFoldDB" id="A0A2P5KD56"/>
<accession>A0A2P5KD56</accession>
<name>A0A2P5KD56_9BURK</name>
<evidence type="ECO:0000313" key="4">
    <source>
        <dbReference type="EMBL" id="PPB84636.1"/>
    </source>
</evidence>
<dbReference type="CDD" id="cd02440">
    <property type="entry name" value="AdoMet_MTases"/>
    <property type="match status" value="1"/>
</dbReference>
<dbReference type="InterPro" id="IPR029063">
    <property type="entry name" value="SAM-dependent_MTases_sf"/>
</dbReference>
<dbReference type="Pfam" id="PF21782">
    <property type="entry name" value="WHD_PKMT"/>
    <property type="match status" value="1"/>
</dbReference>
<evidence type="ECO:0000259" key="2">
    <source>
        <dbReference type="Pfam" id="PF13649"/>
    </source>
</evidence>
<organism evidence="4 5">
    <name type="scientific">Mycetohabitans endofungorum</name>
    <dbReference type="NCBI Taxonomy" id="417203"/>
    <lineage>
        <taxon>Bacteria</taxon>
        <taxon>Pseudomonadati</taxon>
        <taxon>Pseudomonadota</taxon>
        <taxon>Betaproteobacteria</taxon>
        <taxon>Burkholderiales</taxon>
        <taxon>Burkholderiaceae</taxon>
        <taxon>Mycetohabitans</taxon>
    </lineage>
</organism>
<feature type="domain" description="PKMT C-terminal winged helix" evidence="3">
    <location>
        <begin position="445"/>
        <end position="510"/>
    </location>
</feature>
<dbReference type="InterPro" id="IPR050723">
    <property type="entry name" value="CFA/CMAS"/>
</dbReference>
<dbReference type="Proteomes" id="UP000243096">
    <property type="component" value="Unassembled WGS sequence"/>
</dbReference>
<dbReference type="PANTHER" id="PTHR43667">
    <property type="entry name" value="CYCLOPROPANE-FATTY-ACYL-PHOSPHOLIPID SYNTHASE"/>
    <property type="match status" value="1"/>
</dbReference>
<dbReference type="GO" id="GO:0008168">
    <property type="term" value="F:methyltransferase activity"/>
    <property type="evidence" value="ECO:0007669"/>
    <property type="project" value="UniProtKB-KW"/>
</dbReference>
<dbReference type="GO" id="GO:0032259">
    <property type="term" value="P:methylation"/>
    <property type="evidence" value="ECO:0007669"/>
    <property type="project" value="UniProtKB-KW"/>
</dbReference>
<evidence type="ECO:0000259" key="1">
    <source>
        <dbReference type="Pfam" id="PF10119"/>
    </source>
</evidence>
<feature type="domain" description="Methyltransferase" evidence="2">
    <location>
        <begin position="64"/>
        <end position="161"/>
    </location>
</feature>
<protein>
    <submittedName>
        <fullName evidence="4">Methyltransferase family protein</fullName>
    </submittedName>
</protein>
<feature type="domain" description="Methyltransferase regulatory" evidence="1">
    <location>
        <begin position="233"/>
        <end position="314"/>
    </location>
</feature>
<dbReference type="Pfam" id="PF10119">
    <property type="entry name" value="MethyTransf_Reg"/>
    <property type="match status" value="1"/>
</dbReference>
<dbReference type="InterPro" id="IPR018773">
    <property type="entry name" value="MeTrfase_reg_dom_prd"/>
</dbReference>
<dbReference type="PANTHER" id="PTHR43667:SF2">
    <property type="entry name" value="FATTY ACID C-METHYL TRANSFERASE"/>
    <property type="match status" value="1"/>
</dbReference>